<protein>
    <submittedName>
        <fullName evidence="3">PH domain-containing protein</fullName>
    </submittedName>
</protein>
<keyword evidence="3" id="KW-0614">Plasmid</keyword>
<dbReference type="EMBL" id="CP048638">
    <property type="protein sequence ID" value="QIB41525.1"/>
    <property type="molecule type" value="Genomic_DNA"/>
</dbReference>
<dbReference type="KEGG" id="roy:G3A56_27405"/>
<evidence type="ECO:0000259" key="2">
    <source>
        <dbReference type="Pfam" id="PF03703"/>
    </source>
</evidence>
<dbReference type="PANTHER" id="PTHR37938:SF1">
    <property type="entry name" value="BLL0215 PROTEIN"/>
    <property type="match status" value="1"/>
</dbReference>
<dbReference type="AlphaFoldDB" id="A0A7L5BRT9"/>
<reference evidence="3 4" key="1">
    <citation type="submission" date="2020-02" db="EMBL/GenBank/DDBJ databases">
        <title>Plant-Promoting Endophytic Bacterium Rhizobium oryzihabitans sp. nov., Isolated from the Root of Rice.</title>
        <authorList>
            <person name="zhao J."/>
            <person name="Zhang G."/>
        </authorList>
    </citation>
    <scope>NUCLEOTIDE SEQUENCE [LARGE SCALE GENOMIC DNA]</scope>
    <source>
        <strain evidence="3 4">M15</strain>
        <plasmid evidence="3 4">p6</plasmid>
    </source>
</reference>
<keyword evidence="1" id="KW-0812">Transmembrane</keyword>
<dbReference type="InterPro" id="IPR005182">
    <property type="entry name" value="YdbS-like_PH"/>
</dbReference>
<dbReference type="PANTHER" id="PTHR37938">
    <property type="entry name" value="BLL0215 PROTEIN"/>
    <property type="match status" value="1"/>
</dbReference>
<dbReference type="Proteomes" id="UP000464865">
    <property type="component" value="Plasmid p6"/>
</dbReference>
<proteinExistence type="predicted"/>
<feature type="transmembrane region" description="Helical" evidence="1">
    <location>
        <begin position="60"/>
        <end position="88"/>
    </location>
</feature>
<name>A0A7L5BRT9_9HYPH</name>
<evidence type="ECO:0000313" key="3">
    <source>
        <dbReference type="EMBL" id="QIB41525.1"/>
    </source>
</evidence>
<geneLocation type="plasmid" evidence="3 4">
    <name>p6</name>
</geneLocation>
<keyword evidence="1" id="KW-0472">Membrane</keyword>
<keyword evidence="1" id="KW-1133">Transmembrane helix</keyword>
<gene>
    <name evidence="3" type="ORF">G3A56_27405</name>
</gene>
<dbReference type="Pfam" id="PF03703">
    <property type="entry name" value="bPH_2"/>
    <property type="match status" value="1"/>
</dbReference>
<sequence length="173" mass="19176">MEDGEQEPLTIYRLSKIIFVGPVLIAGLGTAALWYVWTSDLYLMHNLGPMVLGLSLYESFYPTIFLVCRIATAIIAMGFATQVLVCLIRYMTTELRVFSNRVLWRTGFISRDMFTTSVREIIGVQLTQSVLGRILGFGSISISTRGDDQIVADLISGAPQASRTIMALKNNAE</sequence>
<evidence type="ECO:0000313" key="4">
    <source>
        <dbReference type="Proteomes" id="UP000464865"/>
    </source>
</evidence>
<evidence type="ECO:0000256" key="1">
    <source>
        <dbReference type="SAM" id="Phobius"/>
    </source>
</evidence>
<organism evidence="3 4">
    <name type="scientific">Rhizobium oryzihabitans</name>
    <dbReference type="NCBI Taxonomy" id="2267833"/>
    <lineage>
        <taxon>Bacteria</taxon>
        <taxon>Pseudomonadati</taxon>
        <taxon>Pseudomonadota</taxon>
        <taxon>Alphaproteobacteria</taxon>
        <taxon>Hyphomicrobiales</taxon>
        <taxon>Rhizobiaceae</taxon>
        <taxon>Rhizobium/Agrobacterium group</taxon>
        <taxon>Rhizobium</taxon>
    </lineage>
</organism>
<keyword evidence="4" id="KW-1185">Reference proteome</keyword>
<feature type="transmembrane region" description="Helical" evidence="1">
    <location>
        <begin position="17"/>
        <end position="37"/>
    </location>
</feature>
<feature type="domain" description="YdbS-like PH" evidence="2">
    <location>
        <begin position="90"/>
        <end position="151"/>
    </location>
</feature>
<accession>A0A7L5BRT9</accession>
<dbReference type="RefSeq" id="WP_130519811.1">
    <property type="nucleotide sequence ID" value="NZ_CP048638.1"/>
</dbReference>